<dbReference type="Proteomes" id="UP001642406">
    <property type="component" value="Unassembled WGS sequence"/>
</dbReference>
<accession>A0ABP0CVW7</accession>
<dbReference type="EMBL" id="CAWUHC010000141">
    <property type="protein sequence ID" value="CAK7235441.1"/>
    <property type="molecule type" value="Genomic_DNA"/>
</dbReference>
<proteinExistence type="predicted"/>
<evidence type="ECO:0000313" key="1">
    <source>
        <dbReference type="EMBL" id="CAK7235441.1"/>
    </source>
</evidence>
<reference evidence="1 2" key="1">
    <citation type="submission" date="2024-01" db="EMBL/GenBank/DDBJ databases">
        <authorList>
            <person name="Allen C."/>
            <person name="Tagirdzhanova G."/>
        </authorList>
    </citation>
    <scope>NUCLEOTIDE SEQUENCE [LARGE SCALE GENOMIC DNA]</scope>
</reference>
<gene>
    <name evidence="1" type="ORF">SBRCBS47491_009294</name>
</gene>
<protein>
    <submittedName>
        <fullName evidence="1">Uncharacterized protein</fullName>
    </submittedName>
</protein>
<evidence type="ECO:0000313" key="2">
    <source>
        <dbReference type="Proteomes" id="UP001642406"/>
    </source>
</evidence>
<sequence>MDTKKLKLGDDFFDEVEQTQSFDGKVGWYMCVVVNLAAVNYPELLPEVWSHIDSYLFPELAHDERFKVAQKLREALIKACGIMGAAKYILAKKDWHRDAGVMQMHPKRSARPGGAKEQASERGHAFWRRIYARNPEFDPNATIDASPDYAFVVRGQHIP</sequence>
<keyword evidence="2" id="KW-1185">Reference proteome</keyword>
<comment type="caution">
    <text evidence="1">The sequence shown here is derived from an EMBL/GenBank/DDBJ whole genome shotgun (WGS) entry which is preliminary data.</text>
</comment>
<organism evidence="1 2">
    <name type="scientific">Sporothrix bragantina</name>
    <dbReference type="NCBI Taxonomy" id="671064"/>
    <lineage>
        <taxon>Eukaryota</taxon>
        <taxon>Fungi</taxon>
        <taxon>Dikarya</taxon>
        <taxon>Ascomycota</taxon>
        <taxon>Pezizomycotina</taxon>
        <taxon>Sordariomycetes</taxon>
        <taxon>Sordariomycetidae</taxon>
        <taxon>Ophiostomatales</taxon>
        <taxon>Ophiostomataceae</taxon>
        <taxon>Sporothrix</taxon>
    </lineage>
</organism>
<name>A0ABP0CVW7_9PEZI</name>